<organism evidence="1 2">
    <name type="scientific">Sediminicola luteus</name>
    <dbReference type="NCBI Taxonomy" id="319238"/>
    <lineage>
        <taxon>Bacteria</taxon>
        <taxon>Pseudomonadati</taxon>
        <taxon>Bacteroidota</taxon>
        <taxon>Flavobacteriia</taxon>
        <taxon>Flavobacteriales</taxon>
        <taxon>Flavobacteriaceae</taxon>
        <taxon>Sediminicola</taxon>
    </lineage>
</organism>
<dbReference type="OrthoDB" id="9800027at2"/>
<sequence length="90" mass="9980">MKTYVIERIIPGAGDLTTAELKDISKKSCDVLKEMDSPINWMHSYVTDDKVYCVYQSKSKDLILEHAKICGFPADSVSEVANVIGPETAK</sequence>
<protein>
    <recommendedName>
        <fullName evidence="3">DUF4242 domain-containing protein</fullName>
    </recommendedName>
</protein>
<accession>A0A2A4G856</accession>
<evidence type="ECO:0000313" key="1">
    <source>
        <dbReference type="EMBL" id="PCE64176.1"/>
    </source>
</evidence>
<dbReference type="EMBL" id="NBWU01000004">
    <property type="protein sequence ID" value="PCE64176.1"/>
    <property type="molecule type" value="Genomic_DNA"/>
</dbReference>
<evidence type="ECO:0008006" key="3">
    <source>
        <dbReference type="Google" id="ProtNLM"/>
    </source>
</evidence>
<name>A0A2A4G856_9FLAO</name>
<dbReference type="Pfam" id="PF14026">
    <property type="entry name" value="SCO4226-like"/>
    <property type="match status" value="1"/>
</dbReference>
<comment type="caution">
    <text evidence="1">The sequence shown here is derived from an EMBL/GenBank/DDBJ whole genome shotgun (WGS) entry which is preliminary data.</text>
</comment>
<evidence type="ECO:0000313" key="2">
    <source>
        <dbReference type="Proteomes" id="UP000219559"/>
    </source>
</evidence>
<gene>
    <name evidence="1" type="ORF">B7P33_11675</name>
</gene>
<dbReference type="Proteomes" id="UP000219559">
    <property type="component" value="Unassembled WGS sequence"/>
</dbReference>
<proteinExistence type="predicted"/>
<keyword evidence="2" id="KW-1185">Reference proteome</keyword>
<dbReference type="InterPro" id="IPR025336">
    <property type="entry name" value="SCO4226-like"/>
</dbReference>
<reference evidence="1 2" key="1">
    <citation type="submission" date="2017-04" db="EMBL/GenBank/DDBJ databases">
        <title>A new member of the family Flavobacteriaceae isolated from ascidians.</title>
        <authorList>
            <person name="Chen L."/>
        </authorList>
    </citation>
    <scope>NUCLEOTIDE SEQUENCE [LARGE SCALE GENOMIC DNA]</scope>
    <source>
        <strain evidence="1 2">HQA918</strain>
    </source>
</reference>
<dbReference type="AlphaFoldDB" id="A0A2A4G856"/>